<feature type="transmembrane region" description="Helical" evidence="12">
    <location>
        <begin position="110"/>
        <end position="128"/>
    </location>
</feature>
<dbReference type="GO" id="GO:0006508">
    <property type="term" value="P:proteolysis"/>
    <property type="evidence" value="ECO:0007669"/>
    <property type="project" value="UniProtKB-KW"/>
</dbReference>
<dbReference type="Proteomes" id="UP000584670">
    <property type="component" value="Unassembled WGS sequence"/>
</dbReference>
<dbReference type="InterPro" id="IPR050083">
    <property type="entry name" value="HtpX_protease"/>
</dbReference>
<evidence type="ECO:0000256" key="4">
    <source>
        <dbReference type="ARBA" id="ARBA00022692"/>
    </source>
</evidence>
<evidence type="ECO:0000256" key="3">
    <source>
        <dbReference type="ARBA" id="ARBA00022670"/>
    </source>
</evidence>
<keyword evidence="8 12" id="KW-1133">Transmembrane helix</keyword>
<keyword evidence="6 11" id="KW-0378">Hydrolase</keyword>
<dbReference type="PANTHER" id="PTHR43221:SF1">
    <property type="entry name" value="PROTEASE HTPX"/>
    <property type="match status" value="1"/>
</dbReference>
<evidence type="ECO:0000256" key="9">
    <source>
        <dbReference type="ARBA" id="ARBA00023049"/>
    </source>
</evidence>
<comment type="caution">
    <text evidence="14">The sequence shown here is derived from an EMBL/GenBank/DDBJ whole genome shotgun (WGS) entry which is preliminary data.</text>
</comment>
<comment type="similarity">
    <text evidence="11">Belongs to the peptidase M48 family.</text>
</comment>
<keyword evidence="7 11" id="KW-0862">Zinc</keyword>
<dbReference type="GO" id="GO:0004222">
    <property type="term" value="F:metalloendopeptidase activity"/>
    <property type="evidence" value="ECO:0007669"/>
    <property type="project" value="InterPro"/>
</dbReference>
<organism evidence="14 15">
    <name type="scientific">Streptomyces cupreus</name>
    <dbReference type="NCBI Taxonomy" id="2759956"/>
    <lineage>
        <taxon>Bacteria</taxon>
        <taxon>Bacillati</taxon>
        <taxon>Actinomycetota</taxon>
        <taxon>Actinomycetes</taxon>
        <taxon>Kitasatosporales</taxon>
        <taxon>Streptomycetaceae</taxon>
        <taxon>Streptomyces</taxon>
    </lineage>
</organism>
<sequence length="426" mass="46267">MSAATKETTQPCPQCGAEIRADGRFTVWCAACDWNVDPTRPEERHGRLERTRRALARRHGEKLLAEVTAGGTLQARRDAPALLAYAIALAVHGMTLVLALAGVWFVVRGWGGFGMVPGLFLLLLAWALRPRLNRLPDDAPLLRRAEAPELFALLDEVARVAGTRGVDVIAVGAELNASVTTYGVRGHRLLTLGLPLWEILTPQQRVALLGHELGHYGNGDTRHGLVVATAFRSLTAWRYYFTPIADPTPMQMVVNLVCFVPSLLVQGVLLLLDHLTLRTTQRAEYLADRVATRAGSIEAAVGLMDRLLVVDSAAMTLRREANQAGLGGPRRADDGTDGLWERRAAHMASIPEHEYERQRRAGALRGHSVDATHPPTHLRRACLVSGAATPAAVVTDADRELRIAAELAGARGRVARQILRNGFGNG</sequence>
<proteinExistence type="inferred from homology"/>
<evidence type="ECO:0000256" key="11">
    <source>
        <dbReference type="RuleBase" id="RU003983"/>
    </source>
</evidence>
<dbReference type="EMBL" id="JACMSF010000024">
    <property type="protein sequence ID" value="MBC2904299.1"/>
    <property type="molecule type" value="Genomic_DNA"/>
</dbReference>
<dbReference type="GO" id="GO:0046872">
    <property type="term" value="F:metal ion binding"/>
    <property type="evidence" value="ECO:0007669"/>
    <property type="project" value="UniProtKB-KW"/>
</dbReference>
<feature type="transmembrane region" description="Helical" evidence="12">
    <location>
        <begin position="82"/>
        <end position="104"/>
    </location>
</feature>
<dbReference type="PANTHER" id="PTHR43221">
    <property type="entry name" value="PROTEASE HTPX"/>
    <property type="match status" value="1"/>
</dbReference>
<keyword evidence="5" id="KW-0479">Metal-binding</keyword>
<evidence type="ECO:0000313" key="15">
    <source>
        <dbReference type="Proteomes" id="UP000584670"/>
    </source>
</evidence>
<keyword evidence="15" id="KW-1185">Reference proteome</keyword>
<evidence type="ECO:0000256" key="2">
    <source>
        <dbReference type="ARBA" id="ARBA00022475"/>
    </source>
</evidence>
<feature type="transmembrane region" description="Helical" evidence="12">
    <location>
        <begin position="252"/>
        <end position="272"/>
    </location>
</feature>
<keyword evidence="3 11" id="KW-0645">Protease</keyword>
<keyword evidence="2" id="KW-1003">Cell membrane</keyword>
<gene>
    <name evidence="14" type="ORF">H4N64_22235</name>
</gene>
<dbReference type="RefSeq" id="WP_186284172.1">
    <property type="nucleotide sequence ID" value="NZ_JACMSF010000024.1"/>
</dbReference>
<dbReference type="AlphaFoldDB" id="A0A7X1MAH4"/>
<accession>A0A7X1MAH4</accession>
<dbReference type="InterPro" id="IPR001915">
    <property type="entry name" value="Peptidase_M48"/>
</dbReference>
<evidence type="ECO:0000256" key="5">
    <source>
        <dbReference type="ARBA" id="ARBA00022723"/>
    </source>
</evidence>
<dbReference type="CDD" id="cd07328">
    <property type="entry name" value="M48_Ste24p_like"/>
    <property type="match status" value="1"/>
</dbReference>
<dbReference type="Pfam" id="PF01435">
    <property type="entry name" value="Peptidase_M48"/>
    <property type="match status" value="1"/>
</dbReference>
<evidence type="ECO:0000256" key="7">
    <source>
        <dbReference type="ARBA" id="ARBA00022833"/>
    </source>
</evidence>
<keyword evidence="9 11" id="KW-0482">Metalloprotease</keyword>
<keyword evidence="10 12" id="KW-0472">Membrane</keyword>
<dbReference type="GO" id="GO:0005886">
    <property type="term" value="C:plasma membrane"/>
    <property type="evidence" value="ECO:0007669"/>
    <property type="project" value="UniProtKB-SubCell"/>
</dbReference>
<evidence type="ECO:0000256" key="6">
    <source>
        <dbReference type="ARBA" id="ARBA00022801"/>
    </source>
</evidence>
<comment type="cofactor">
    <cofactor evidence="11">
        <name>Zn(2+)</name>
        <dbReference type="ChEBI" id="CHEBI:29105"/>
    </cofactor>
    <text evidence="11">Binds 1 zinc ion per subunit.</text>
</comment>
<evidence type="ECO:0000256" key="10">
    <source>
        <dbReference type="ARBA" id="ARBA00023136"/>
    </source>
</evidence>
<evidence type="ECO:0000256" key="8">
    <source>
        <dbReference type="ARBA" id="ARBA00022989"/>
    </source>
</evidence>
<feature type="domain" description="Peptidase M48" evidence="13">
    <location>
        <begin position="148"/>
        <end position="379"/>
    </location>
</feature>
<reference evidence="14 15" key="1">
    <citation type="submission" date="2020-08" db="EMBL/GenBank/DDBJ databases">
        <title>Streptomyces sp. PSKA01 genome sequencing and assembly.</title>
        <authorList>
            <person name="Mandal S."/>
            <person name="Maiti P.K."/>
            <person name="Das P."/>
        </authorList>
    </citation>
    <scope>NUCLEOTIDE SEQUENCE [LARGE SCALE GENOMIC DNA]</scope>
    <source>
        <strain evidence="14 15">PSKA01</strain>
    </source>
</reference>
<evidence type="ECO:0000256" key="12">
    <source>
        <dbReference type="SAM" id="Phobius"/>
    </source>
</evidence>
<dbReference type="Gene3D" id="3.30.2010.10">
    <property type="entry name" value="Metalloproteases ('zincins'), catalytic domain"/>
    <property type="match status" value="1"/>
</dbReference>
<comment type="subcellular location">
    <subcellularLocation>
        <location evidence="1">Cell membrane</location>
        <topology evidence="1">Multi-pass membrane protein</topology>
    </subcellularLocation>
</comment>
<name>A0A7X1MAH4_9ACTN</name>
<protein>
    <submittedName>
        <fullName evidence="14">M48 family metallopeptidase</fullName>
    </submittedName>
</protein>
<evidence type="ECO:0000313" key="14">
    <source>
        <dbReference type="EMBL" id="MBC2904299.1"/>
    </source>
</evidence>
<evidence type="ECO:0000259" key="13">
    <source>
        <dbReference type="Pfam" id="PF01435"/>
    </source>
</evidence>
<keyword evidence="4 12" id="KW-0812">Transmembrane</keyword>
<evidence type="ECO:0000256" key="1">
    <source>
        <dbReference type="ARBA" id="ARBA00004651"/>
    </source>
</evidence>